<dbReference type="PANTHER" id="PTHR34222:SF96">
    <property type="entry name" value="GAG-PRE-INTEGRASE DOMAIN, GAG-POLYPEPTIDE OF LTR COPIA-TYPE-RELATED"/>
    <property type="match status" value="1"/>
</dbReference>
<reference evidence="2" key="1">
    <citation type="submission" date="2022-07" db="EMBL/GenBank/DDBJ databases">
        <authorList>
            <person name="Macas J."/>
            <person name="Novak P."/>
            <person name="Neumann P."/>
        </authorList>
    </citation>
    <scope>NUCLEOTIDE SEQUENCE</scope>
</reference>
<dbReference type="PANTHER" id="PTHR34222">
    <property type="entry name" value="GAG_PRE-INTEGRS DOMAIN-CONTAINING PROTEIN"/>
    <property type="match status" value="1"/>
</dbReference>
<evidence type="ECO:0008006" key="4">
    <source>
        <dbReference type="Google" id="ProtNLM"/>
    </source>
</evidence>
<dbReference type="AlphaFoldDB" id="A0AAV0CW65"/>
<evidence type="ECO:0000256" key="1">
    <source>
        <dbReference type="SAM" id="MobiDB-lite"/>
    </source>
</evidence>
<gene>
    <name evidence="2" type="ORF">CEPIT_LOCUS8888</name>
</gene>
<protein>
    <recommendedName>
        <fullName evidence="4">Retrotransposon gag domain-containing protein</fullName>
    </recommendedName>
</protein>
<feature type="compositionally biased region" description="Basic and acidic residues" evidence="1">
    <location>
        <begin position="263"/>
        <end position="279"/>
    </location>
</feature>
<dbReference type="Pfam" id="PF14223">
    <property type="entry name" value="Retrotran_gag_2"/>
    <property type="match status" value="1"/>
</dbReference>
<dbReference type="EMBL" id="CAMAPF010000046">
    <property type="protein sequence ID" value="CAH9084424.1"/>
    <property type="molecule type" value="Genomic_DNA"/>
</dbReference>
<keyword evidence="3" id="KW-1185">Reference proteome</keyword>
<evidence type="ECO:0000313" key="2">
    <source>
        <dbReference type="EMBL" id="CAH9084424.1"/>
    </source>
</evidence>
<feature type="compositionally biased region" description="Polar residues" evidence="1">
    <location>
        <begin position="200"/>
        <end position="217"/>
    </location>
</feature>
<feature type="compositionally biased region" description="Basic and acidic residues" evidence="1">
    <location>
        <begin position="220"/>
        <end position="229"/>
    </location>
</feature>
<proteinExistence type="predicted"/>
<organism evidence="2 3">
    <name type="scientific">Cuscuta epithymum</name>
    <dbReference type="NCBI Taxonomy" id="186058"/>
    <lineage>
        <taxon>Eukaryota</taxon>
        <taxon>Viridiplantae</taxon>
        <taxon>Streptophyta</taxon>
        <taxon>Embryophyta</taxon>
        <taxon>Tracheophyta</taxon>
        <taxon>Spermatophyta</taxon>
        <taxon>Magnoliopsida</taxon>
        <taxon>eudicotyledons</taxon>
        <taxon>Gunneridae</taxon>
        <taxon>Pentapetalae</taxon>
        <taxon>asterids</taxon>
        <taxon>lamiids</taxon>
        <taxon>Solanales</taxon>
        <taxon>Convolvulaceae</taxon>
        <taxon>Cuscuteae</taxon>
        <taxon>Cuscuta</taxon>
        <taxon>Cuscuta subgen. Cuscuta</taxon>
    </lineage>
</organism>
<comment type="caution">
    <text evidence="2">The sequence shown here is derived from an EMBL/GenBank/DDBJ whole genome shotgun (WGS) entry which is preliminary data.</text>
</comment>
<feature type="region of interest" description="Disordered" evidence="1">
    <location>
        <begin position="260"/>
        <end position="287"/>
    </location>
</feature>
<dbReference type="Proteomes" id="UP001152523">
    <property type="component" value="Unassembled WGS sequence"/>
</dbReference>
<name>A0AAV0CW65_9ASTE</name>
<sequence length="335" mass="38170">MTNFLYSKNKIGFVDGSIKMPNTGAQRDVWKRCDAMIKGWLTTAMEKDIRNSVKYAESAKEIWDDLKERFGKENAPRTYELKRELTLIRQEKATVPAYYTRLRGLWDEIQSVSPTPKCSCGLCICEIGKRLQKAREREQLYEFLMGLDEAFNTVRSQILTTKPAPTLGAAYHMVAEDERQRLVSDGRRQPQEVSAFVAQPKSSSMEGTNSASYVQQQHLRRSEGKRTGAEEVVRCKHCNRTGHAMEGCFKIIGYPEWWPGKTGKKEGNKPTDRRDERRTNPRAGHVDSGQILGVTADQLAHLFKQYVENDKFSSHNTSPTVNMAGLTLEEPDWRG</sequence>
<feature type="region of interest" description="Disordered" evidence="1">
    <location>
        <begin position="197"/>
        <end position="229"/>
    </location>
</feature>
<accession>A0AAV0CW65</accession>
<evidence type="ECO:0000313" key="3">
    <source>
        <dbReference type="Proteomes" id="UP001152523"/>
    </source>
</evidence>